<dbReference type="InterPro" id="IPR049809">
    <property type="entry name" value="YehF/YfeS-like_WGR"/>
</dbReference>
<comment type="caution">
    <text evidence="2">The sequence shown here is derived from an EMBL/GenBank/DDBJ whole genome shotgun (WGS) entry which is preliminary data.</text>
</comment>
<keyword evidence="3" id="KW-1185">Reference proteome</keyword>
<feature type="domain" description="WGR" evidence="1">
    <location>
        <begin position="1"/>
        <end position="86"/>
    </location>
</feature>
<dbReference type="PROSITE" id="PS51977">
    <property type="entry name" value="WGR"/>
    <property type="match status" value="1"/>
</dbReference>
<dbReference type="Pfam" id="PF05406">
    <property type="entry name" value="WGR"/>
    <property type="match status" value="1"/>
</dbReference>
<accession>A0A6A8ABD6</accession>
<gene>
    <name evidence="2" type="ORF">GAO09_08585</name>
</gene>
<dbReference type="Gene3D" id="2.20.140.10">
    <property type="entry name" value="WGR domain"/>
    <property type="match status" value="1"/>
</dbReference>
<dbReference type="InterPro" id="IPR036930">
    <property type="entry name" value="WGR_dom_sf"/>
</dbReference>
<protein>
    <submittedName>
        <fullName evidence="2">WGR domain-containing protein</fullName>
    </submittedName>
</protein>
<name>A0A6A8ABD6_9HYPH</name>
<evidence type="ECO:0000313" key="2">
    <source>
        <dbReference type="EMBL" id="MQY46111.1"/>
    </source>
</evidence>
<sequence>MNTRFDVCIYRINSAQRMARFYRIAIQPSLFGDFVLVRRWGRIGTHGRAHRQHYASERDAMIEFLAWLKRKRRRGYGPQIIQSSSL</sequence>
<dbReference type="AlphaFoldDB" id="A0A6A8ABD6"/>
<dbReference type="Proteomes" id="UP000435138">
    <property type="component" value="Unassembled WGS sequence"/>
</dbReference>
<dbReference type="CDD" id="cd07996">
    <property type="entry name" value="WGR_MMR_like"/>
    <property type="match status" value="1"/>
</dbReference>
<dbReference type="EMBL" id="WIXI01000039">
    <property type="protein sequence ID" value="MQY46111.1"/>
    <property type="molecule type" value="Genomic_DNA"/>
</dbReference>
<dbReference type="RefSeq" id="WP_153353616.1">
    <property type="nucleotide sequence ID" value="NZ_WIXI01000039.1"/>
</dbReference>
<dbReference type="SUPFAM" id="SSF142921">
    <property type="entry name" value="WGR domain-like"/>
    <property type="match status" value="1"/>
</dbReference>
<dbReference type="InterPro" id="IPR008893">
    <property type="entry name" value="WGR_domain"/>
</dbReference>
<proteinExistence type="predicted"/>
<evidence type="ECO:0000259" key="1">
    <source>
        <dbReference type="PROSITE" id="PS51977"/>
    </source>
</evidence>
<evidence type="ECO:0000313" key="3">
    <source>
        <dbReference type="Proteomes" id="UP000435138"/>
    </source>
</evidence>
<organism evidence="2 3">
    <name type="scientific">Endobacterium cereale</name>
    <dbReference type="NCBI Taxonomy" id="2663029"/>
    <lineage>
        <taxon>Bacteria</taxon>
        <taxon>Pseudomonadati</taxon>
        <taxon>Pseudomonadota</taxon>
        <taxon>Alphaproteobacteria</taxon>
        <taxon>Hyphomicrobiales</taxon>
        <taxon>Rhizobiaceae</taxon>
        <taxon>Endobacterium</taxon>
    </lineage>
</organism>
<dbReference type="SMART" id="SM00773">
    <property type="entry name" value="WGR"/>
    <property type="match status" value="1"/>
</dbReference>
<reference evidence="2 3" key="1">
    <citation type="submission" date="2019-11" db="EMBL/GenBank/DDBJ databases">
        <title>Genome analysis of Rhizobacterium cereale a novel genus and species isolated from maize roots in North Spain.</title>
        <authorList>
            <person name="Menendez E."/>
            <person name="Flores-Felix J.D."/>
            <person name="Ramirez-Bahena M.-H."/>
            <person name="Igual J.M."/>
            <person name="Garcia-Fraile P."/>
            <person name="Peix A."/>
            <person name="Velazquez E."/>
        </authorList>
    </citation>
    <scope>NUCLEOTIDE SEQUENCE [LARGE SCALE GENOMIC DNA]</scope>
    <source>
        <strain evidence="2 3">RZME27</strain>
    </source>
</reference>